<evidence type="ECO:0000313" key="2">
    <source>
        <dbReference type="WBParaSite" id="PDA_v2.g28069.t1"/>
    </source>
</evidence>
<reference evidence="2" key="1">
    <citation type="submission" date="2022-11" db="UniProtKB">
        <authorList>
            <consortium name="WormBaseParasite"/>
        </authorList>
    </citation>
    <scope>IDENTIFICATION</scope>
</reference>
<sequence length="316" mass="37823">MKILYDKIISVEDNSEEWFKALLEVDDVEFVKHNVEYRLGENLNDKILWKLYINFLKEYDFELMLHTYLKYRRYFTEDEEMKTKFEDDVKVYNKKSNVTWKGMKVFELNGIDILKMLISNLRRKNVDLRKELFLAKNIEKNRKRKAFQYFSSDFAQRQNFSFQKCFINYIFQTSNSYLRQELFKSCKYFYSKYPFPLCYKLSITLPPEADDNGNIQNFNDEIVKESLYIQSDGSISNFLNLHVTDFFNFESSSEIFKNIFKKIYRCTATAVSILHAKVNLTFNELKFLIGHGNVIYLDLCEIECTNEENGKSVPME</sequence>
<keyword evidence="1" id="KW-1185">Reference proteome</keyword>
<dbReference type="AlphaFoldDB" id="A0A914QL50"/>
<proteinExistence type="predicted"/>
<dbReference type="WBParaSite" id="PDA_v2.g28069.t1">
    <property type="protein sequence ID" value="PDA_v2.g28069.t1"/>
    <property type="gene ID" value="PDA_v2.g28069"/>
</dbReference>
<accession>A0A914QL50</accession>
<dbReference type="Proteomes" id="UP000887578">
    <property type="component" value="Unplaced"/>
</dbReference>
<name>A0A914QL50_9BILA</name>
<protein>
    <submittedName>
        <fullName evidence="2">Uncharacterized protein</fullName>
    </submittedName>
</protein>
<organism evidence="1 2">
    <name type="scientific">Panagrolaimus davidi</name>
    <dbReference type="NCBI Taxonomy" id="227884"/>
    <lineage>
        <taxon>Eukaryota</taxon>
        <taxon>Metazoa</taxon>
        <taxon>Ecdysozoa</taxon>
        <taxon>Nematoda</taxon>
        <taxon>Chromadorea</taxon>
        <taxon>Rhabditida</taxon>
        <taxon>Tylenchina</taxon>
        <taxon>Panagrolaimomorpha</taxon>
        <taxon>Panagrolaimoidea</taxon>
        <taxon>Panagrolaimidae</taxon>
        <taxon>Panagrolaimus</taxon>
    </lineage>
</organism>
<evidence type="ECO:0000313" key="1">
    <source>
        <dbReference type="Proteomes" id="UP000887578"/>
    </source>
</evidence>